<feature type="region of interest" description="Disordered" evidence="1">
    <location>
        <begin position="48"/>
        <end position="67"/>
    </location>
</feature>
<dbReference type="InterPro" id="IPR001148">
    <property type="entry name" value="CA_dom"/>
</dbReference>
<feature type="domain" description="Alpha-carbonic anhydrase" evidence="2">
    <location>
        <begin position="28"/>
        <end position="67"/>
    </location>
</feature>
<feature type="compositionally biased region" description="Basic and acidic residues" evidence="1">
    <location>
        <begin position="1"/>
        <end position="14"/>
    </location>
</feature>
<feature type="region of interest" description="Disordered" evidence="1">
    <location>
        <begin position="1"/>
        <end position="20"/>
    </location>
</feature>
<reference evidence="3" key="1">
    <citation type="submission" date="2018-06" db="EMBL/GenBank/DDBJ databases">
        <authorList>
            <person name="Zhirakovskaya E."/>
        </authorList>
    </citation>
    <scope>NUCLEOTIDE SEQUENCE</scope>
</reference>
<dbReference type="AlphaFoldDB" id="A0A3B0VSX6"/>
<dbReference type="InterPro" id="IPR036398">
    <property type="entry name" value="CA_dom_sf"/>
</dbReference>
<evidence type="ECO:0000259" key="2">
    <source>
        <dbReference type="PROSITE" id="PS51144"/>
    </source>
</evidence>
<protein>
    <recommendedName>
        <fullName evidence="2">Alpha-carbonic anhydrase domain-containing protein</fullName>
    </recommendedName>
</protein>
<dbReference type="EMBL" id="UOEU01001095">
    <property type="protein sequence ID" value="VAW43500.1"/>
    <property type="molecule type" value="Genomic_DNA"/>
</dbReference>
<dbReference type="PROSITE" id="PS51144">
    <property type="entry name" value="ALPHA_CA_2"/>
    <property type="match status" value="1"/>
</dbReference>
<dbReference type="Gene3D" id="3.10.200.10">
    <property type="entry name" value="Alpha carbonic anhydrase"/>
    <property type="match status" value="1"/>
</dbReference>
<name>A0A3B0VSX6_9ZZZZ</name>
<dbReference type="SUPFAM" id="SSF51069">
    <property type="entry name" value="Carbonic anhydrase"/>
    <property type="match status" value="1"/>
</dbReference>
<accession>A0A3B0VSX6</accession>
<evidence type="ECO:0000313" key="3">
    <source>
        <dbReference type="EMBL" id="VAW43500.1"/>
    </source>
</evidence>
<evidence type="ECO:0000256" key="1">
    <source>
        <dbReference type="SAM" id="MobiDB-lite"/>
    </source>
</evidence>
<proteinExistence type="predicted"/>
<feature type="non-terminal residue" evidence="3">
    <location>
        <position position="67"/>
    </location>
</feature>
<organism evidence="3">
    <name type="scientific">hydrothermal vent metagenome</name>
    <dbReference type="NCBI Taxonomy" id="652676"/>
    <lineage>
        <taxon>unclassified sequences</taxon>
        <taxon>metagenomes</taxon>
        <taxon>ecological metagenomes</taxon>
    </lineage>
</organism>
<sequence>MDKTTAVSQEKDTKSAQLKDVSKDKVSVRWGYAGKSAPAYWADLDPNYADCGSGQEQSPIDIPAGTP</sequence>
<gene>
    <name evidence="3" type="ORF">MNBD_CHLOROFLEXI01-2580</name>
</gene>